<dbReference type="PROSITE" id="PS50261">
    <property type="entry name" value="G_PROTEIN_RECEP_F2_4"/>
    <property type="match status" value="2"/>
</dbReference>
<evidence type="ECO:0000256" key="2">
    <source>
        <dbReference type="ARBA" id="ARBA00022692"/>
    </source>
</evidence>
<comment type="subcellular location">
    <subcellularLocation>
        <location evidence="1">Membrane</location>
        <topology evidence="1">Multi-pass membrane protein</topology>
    </subcellularLocation>
</comment>
<keyword evidence="2 5" id="KW-0812">Transmembrane</keyword>
<feature type="transmembrane region" description="Helical" evidence="5">
    <location>
        <begin position="666"/>
        <end position="688"/>
    </location>
</feature>
<evidence type="ECO:0000259" key="6">
    <source>
        <dbReference type="PROSITE" id="PS50261"/>
    </source>
</evidence>
<dbReference type="Proteomes" id="UP000249218">
    <property type="component" value="Unassembled WGS sequence"/>
</dbReference>
<dbReference type="Gene3D" id="1.20.1070.10">
    <property type="entry name" value="Rhodopsin 7-helix transmembrane proteins"/>
    <property type="match status" value="3"/>
</dbReference>
<keyword evidence="4 5" id="KW-0472">Membrane</keyword>
<keyword evidence="8" id="KW-1185">Reference proteome</keyword>
<dbReference type="PANTHER" id="PTHR46953">
    <property type="entry name" value="G-PROTEIN COUPLED RECEPTOR MTH-LIKE 1-RELATED"/>
    <property type="match status" value="1"/>
</dbReference>
<evidence type="ECO:0000256" key="4">
    <source>
        <dbReference type="ARBA" id="ARBA00023136"/>
    </source>
</evidence>
<feature type="transmembrane region" description="Helical" evidence="5">
    <location>
        <begin position="473"/>
        <end position="493"/>
    </location>
</feature>
<feature type="transmembrane region" description="Helical" evidence="5">
    <location>
        <begin position="694"/>
        <end position="717"/>
    </location>
</feature>
<dbReference type="GO" id="GO:0007166">
    <property type="term" value="P:cell surface receptor signaling pathway"/>
    <property type="evidence" value="ECO:0007669"/>
    <property type="project" value="InterPro"/>
</dbReference>
<feature type="transmembrane region" description="Helical" evidence="5">
    <location>
        <begin position="1037"/>
        <end position="1058"/>
    </location>
</feature>
<feature type="transmembrane region" description="Helical" evidence="5">
    <location>
        <begin position="1204"/>
        <end position="1224"/>
    </location>
</feature>
<dbReference type="GO" id="GO:0004930">
    <property type="term" value="F:G protein-coupled receptor activity"/>
    <property type="evidence" value="ECO:0007669"/>
    <property type="project" value="InterPro"/>
</dbReference>
<evidence type="ECO:0000313" key="7">
    <source>
        <dbReference type="EMBL" id="PZC74998.1"/>
    </source>
</evidence>
<dbReference type="AlphaFoldDB" id="A0A2W1BJF1"/>
<keyword evidence="3 5" id="KW-1133">Transmembrane helix</keyword>
<feature type="transmembrane region" description="Helical" evidence="5">
    <location>
        <begin position="575"/>
        <end position="599"/>
    </location>
</feature>
<dbReference type="OrthoDB" id="6134459at2759"/>
<dbReference type="Pfam" id="PF00002">
    <property type="entry name" value="7tm_2"/>
    <property type="match status" value="2"/>
</dbReference>
<proteinExistence type="predicted"/>
<feature type="transmembrane region" description="Helical" evidence="5">
    <location>
        <begin position="329"/>
        <end position="351"/>
    </location>
</feature>
<feature type="domain" description="G-protein coupled receptors family 2 profile 2" evidence="6">
    <location>
        <begin position="107"/>
        <end position="353"/>
    </location>
</feature>
<feature type="transmembrane region" description="Helical" evidence="5">
    <location>
        <begin position="1129"/>
        <end position="1153"/>
    </location>
</feature>
<accession>A0A2W1BJF1</accession>
<feature type="transmembrane region" description="Helical" evidence="5">
    <location>
        <begin position="143"/>
        <end position="164"/>
    </location>
</feature>
<organism evidence="7 8">
    <name type="scientific">Helicoverpa armigera</name>
    <name type="common">Cotton bollworm</name>
    <name type="synonym">Heliothis armigera</name>
    <dbReference type="NCBI Taxonomy" id="29058"/>
    <lineage>
        <taxon>Eukaryota</taxon>
        <taxon>Metazoa</taxon>
        <taxon>Ecdysozoa</taxon>
        <taxon>Arthropoda</taxon>
        <taxon>Hexapoda</taxon>
        <taxon>Insecta</taxon>
        <taxon>Pterygota</taxon>
        <taxon>Neoptera</taxon>
        <taxon>Endopterygota</taxon>
        <taxon>Lepidoptera</taxon>
        <taxon>Glossata</taxon>
        <taxon>Ditrysia</taxon>
        <taxon>Noctuoidea</taxon>
        <taxon>Noctuidae</taxon>
        <taxon>Heliothinae</taxon>
        <taxon>Helicoverpa</taxon>
    </lineage>
</organism>
<dbReference type="InterPro" id="IPR052808">
    <property type="entry name" value="GPCR_Mth-like"/>
</dbReference>
<feature type="transmembrane region" description="Helical" evidence="5">
    <location>
        <begin position="298"/>
        <end position="317"/>
    </location>
</feature>
<dbReference type="PANTHER" id="PTHR46953:SF1">
    <property type="entry name" value="G-PROTEIN COUPLED RECEPTOR MTH-LIKE 1-RELATED"/>
    <property type="match status" value="1"/>
</dbReference>
<feature type="transmembrane region" description="Helical" evidence="5">
    <location>
        <begin position="176"/>
        <end position="198"/>
    </location>
</feature>
<feature type="transmembrane region" description="Helical" evidence="5">
    <location>
        <begin position="218"/>
        <end position="236"/>
    </location>
</feature>
<evidence type="ECO:0000256" key="3">
    <source>
        <dbReference type="ARBA" id="ARBA00022989"/>
    </source>
</evidence>
<feature type="transmembrane region" description="Helical" evidence="5">
    <location>
        <begin position="623"/>
        <end position="645"/>
    </location>
</feature>
<dbReference type="InterPro" id="IPR000832">
    <property type="entry name" value="GPCR_2_secretin-like"/>
</dbReference>
<feature type="domain" description="G-protein coupled receptors family 2 profile 2" evidence="6">
    <location>
        <begin position="468"/>
        <end position="718"/>
    </location>
</feature>
<dbReference type="EMBL" id="KZ150014">
    <property type="protein sequence ID" value="PZC74998.1"/>
    <property type="molecule type" value="Genomic_DNA"/>
</dbReference>
<evidence type="ECO:0000256" key="5">
    <source>
        <dbReference type="SAM" id="Phobius"/>
    </source>
</evidence>
<feature type="transmembrane region" description="Helical" evidence="5">
    <location>
        <begin position="533"/>
        <end position="554"/>
    </location>
</feature>
<protein>
    <recommendedName>
        <fullName evidence="6">G-protein coupled receptors family 2 profile 2 domain-containing protein</fullName>
    </recommendedName>
</protein>
<gene>
    <name evidence="7" type="primary">HaOG206823</name>
    <name evidence="7" type="ORF">B5X24_HaOG206823</name>
</gene>
<feature type="transmembrane region" description="Helical" evidence="5">
    <location>
        <begin position="110"/>
        <end position="131"/>
    </location>
</feature>
<reference evidence="7 8" key="1">
    <citation type="journal article" date="2017" name="BMC Biol.">
        <title>Genomic innovations, transcriptional plasticity and gene loss underlying the evolution and divergence of two highly polyphagous and invasive Helicoverpa pest species.</title>
        <authorList>
            <person name="Pearce S.L."/>
            <person name="Clarke D.F."/>
            <person name="East P.D."/>
            <person name="Elfekih S."/>
            <person name="Gordon K.H."/>
            <person name="Jermiin L.S."/>
            <person name="McGaughran A."/>
            <person name="Oakeshott J.G."/>
            <person name="Papanikolaou A."/>
            <person name="Perera O.P."/>
            <person name="Rane R.V."/>
            <person name="Richards S."/>
            <person name="Tay W.T."/>
            <person name="Walsh T.K."/>
            <person name="Anderson A."/>
            <person name="Anderson C.J."/>
            <person name="Asgari S."/>
            <person name="Board P.G."/>
            <person name="Bretschneider A."/>
            <person name="Campbell P.M."/>
            <person name="Chertemps T."/>
            <person name="Christeller J.T."/>
            <person name="Coppin C.W."/>
            <person name="Downes S.J."/>
            <person name="Duan G."/>
            <person name="Farnsworth C.A."/>
            <person name="Good R.T."/>
            <person name="Han L.B."/>
            <person name="Han Y.C."/>
            <person name="Hatje K."/>
            <person name="Horne I."/>
            <person name="Huang Y.P."/>
            <person name="Hughes D.S."/>
            <person name="Jacquin-Joly E."/>
            <person name="James W."/>
            <person name="Jhangiani S."/>
            <person name="Kollmar M."/>
            <person name="Kuwar S.S."/>
            <person name="Li S."/>
            <person name="Liu N.Y."/>
            <person name="Maibeche M.T."/>
            <person name="Miller J.R."/>
            <person name="Montagne N."/>
            <person name="Perry T."/>
            <person name="Qu J."/>
            <person name="Song S.V."/>
            <person name="Sutton G.G."/>
            <person name="Vogel H."/>
            <person name="Walenz B.P."/>
            <person name="Xu W."/>
            <person name="Zhang H.J."/>
            <person name="Zou Z."/>
            <person name="Batterham P."/>
            <person name="Edwards O.R."/>
            <person name="Feyereisen R."/>
            <person name="Gibbs R.A."/>
            <person name="Heckel D.G."/>
            <person name="McGrath A."/>
            <person name="Robin C."/>
            <person name="Scherer S.E."/>
            <person name="Worley K.C."/>
            <person name="Wu Y.D."/>
        </authorList>
    </citation>
    <scope>NUCLEOTIDE SEQUENCE [LARGE SCALE GENOMIC DNA]</scope>
    <source>
        <strain evidence="7">Harm_GR_Male_#8</strain>
        <tissue evidence="7">Whole organism</tissue>
    </source>
</reference>
<dbReference type="CDD" id="cd15039">
    <property type="entry name" value="7tmB3_Methuselah-like"/>
    <property type="match status" value="3"/>
</dbReference>
<name>A0A2W1BJF1_HELAM</name>
<feature type="transmembrane region" description="Helical" evidence="5">
    <location>
        <begin position="974"/>
        <end position="993"/>
    </location>
</feature>
<dbReference type="InterPro" id="IPR017981">
    <property type="entry name" value="GPCR_2-like_7TM"/>
</dbReference>
<feature type="transmembrane region" description="Helical" evidence="5">
    <location>
        <begin position="1078"/>
        <end position="1101"/>
    </location>
</feature>
<evidence type="ECO:0000313" key="8">
    <source>
        <dbReference type="Proteomes" id="UP000249218"/>
    </source>
</evidence>
<feature type="transmembrane region" description="Helical" evidence="5">
    <location>
        <begin position="502"/>
        <end position="521"/>
    </location>
</feature>
<sequence length="1260" mass="143359">MCQCVLGSKQCCPAGQAILIRSDVCWDPKTNVTSPVSLSCKNTVRFIRGFKVNEADALELHLGDNFDETFEPDMYCLSVTTNRFDINLNKTRPVSIVCAGEDEEIIDQRILGYTMIISIIFLTATALIYGLLPELRDVQGKSIINFCSSLAIGLMVLVIMKLMVYSDMGWCAARGFLVYFFMIAAFFWSNAISIQVLLSIRRPTILDYGWREFKWYMVYAWVCPALLTICMAIVNFHPGDHTKPGIGLNHCWFFNKYQQWYYMYSVISILLTANICIFIYTSVMIWRLSLSSSHARALKYKFVMTVRLIILMGLPWVFEMIGSLAGKHIIWTILDIFNTLQGILIFLLLVVFRKRVEIILLVLAGFSVALSTTPPLMQCCPGNQILLPRGYCGTEKLNVLNCTAGRMVLRDIILDGTKVSTNDSPSFVFVEDPSEFCVAEMYRNNSDPSQGTVPVAIVCFEEISKTSDIETSGILTLVSVIFLVATIAVYTFLPQLRDLQGLCYMCMCVSMALGFLSLGILQLSPGFRGQLCTVTGFLVYTWMMATFFWMNVISINVFRTVLDSTYLKKTERKQYFYYSCYAWGFTLLFLTVTLIANFAEGEHFKPGFGDGSCWFNGRTETWIFFYGPVAVLIAANVCLFGLTSYNLWKQTRKYEVNTLNVLKHKFLLSLKLFLVMGISWVFEIASFAHGSAHIVWKIMDTFNCLQGVIIFILLVLLRRRAMRGMASENVCLCISRPLAEKLSPHDDSDDQEILGDDTVEKEVPYCMTNGVSINDNAHQVHAEVGETDLNELSDKQNGVKINKCCEHNEIVVDGVCRLAEQYNQSLWTPQFKTEDGNDAKVKYFNYVYGVPDCATTQQRAIFDIEKSEDKLNLLTDGRLRHIINHQPSSDVKEEPVMSTFSLHDSISIPEEKEPSSYIHNQAKYCMDKILVTQKDSQTKKAANITGSYALVCVPEVKINWKDVSFLMKKILNPVFHAIAMILFLLVAVIYFVLPTLRDLAGNIITTINMCLIVSQAADLVRIFTEFSNHVSFMVTDIILYISLLAAFFWLNSFGFYVWKTFKSRNVFLRVTDVRKYCYYSSVVWFSVLIMAGMAICAHFLLDTGTNPNRKTRIQFSSSIIVDDVEQETIGLLGIAIFFTPVAFTIIFNVFFYVTTLKIIKRINIYGRIHHKLKGCFNLFLQLFLIMTTAWLFLLLSWLNIDELLYAHIFVNLLQAILIFYVCIVRQSHVTFLLRKSCCYAEPVPTGEWGDEMTHMNGGNY</sequence>
<feature type="transmembrane region" description="Helical" evidence="5">
    <location>
        <begin position="1174"/>
        <end position="1198"/>
    </location>
</feature>
<dbReference type="GO" id="GO:0016020">
    <property type="term" value="C:membrane"/>
    <property type="evidence" value="ECO:0007669"/>
    <property type="project" value="UniProtKB-SubCell"/>
</dbReference>
<evidence type="ECO:0000256" key="1">
    <source>
        <dbReference type="ARBA" id="ARBA00004141"/>
    </source>
</evidence>
<feature type="transmembrane region" description="Helical" evidence="5">
    <location>
        <begin position="262"/>
        <end position="286"/>
    </location>
</feature>
<feature type="transmembrane region" description="Helical" evidence="5">
    <location>
        <begin position="358"/>
        <end position="377"/>
    </location>
</feature>